<dbReference type="Pfam" id="PF02547">
    <property type="entry name" value="Queuosine_synth"/>
    <property type="match status" value="1"/>
</dbReference>
<dbReference type="InterPro" id="IPR042118">
    <property type="entry name" value="QueA_dom1"/>
</dbReference>
<keyword evidence="1" id="KW-0963">Cytoplasm</keyword>
<dbReference type="GO" id="GO:0008616">
    <property type="term" value="P:tRNA queuosine(34) biosynthetic process"/>
    <property type="evidence" value="ECO:0007669"/>
    <property type="project" value="UniProtKB-KW"/>
</dbReference>
<reference evidence="6 7" key="1">
    <citation type="submission" date="2016-11" db="EMBL/GenBank/DDBJ databases">
        <authorList>
            <person name="Jaros S."/>
            <person name="Januszkiewicz K."/>
            <person name="Wedrychowicz H."/>
        </authorList>
    </citation>
    <scope>NUCLEOTIDE SEQUENCE [LARGE SCALE GENOMIC DNA]</scope>
    <source>
        <strain evidence="6 7">GAS86</strain>
    </source>
</reference>
<evidence type="ECO:0000256" key="5">
    <source>
        <dbReference type="SAM" id="MobiDB-lite"/>
    </source>
</evidence>
<evidence type="ECO:0000313" key="7">
    <source>
        <dbReference type="Proteomes" id="UP000184693"/>
    </source>
</evidence>
<dbReference type="RefSeq" id="WP_074263899.1">
    <property type="nucleotide sequence ID" value="NZ_FSRM01000001.1"/>
</dbReference>
<keyword evidence="4" id="KW-0671">Queuosine biosynthesis</keyword>
<keyword evidence="2 6" id="KW-0808">Transferase</keyword>
<dbReference type="InterPro" id="IPR036100">
    <property type="entry name" value="QueA_sf"/>
</dbReference>
<dbReference type="Gene3D" id="3.40.1780.10">
    <property type="entry name" value="QueA-like"/>
    <property type="match status" value="1"/>
</dbReference>
<evidence type="ECO:0000256" key="2">
    <source>
        <dbReference type="ARBA" id="ARBA00022679"/>
    </source>
</evidence>
<dbReference type="GO" id="GO:0051075">
    <property type="term" value="F:S-adenosylmethionine:tRNA ribosyltransferase-isomerase activity"/>
    <property type="evidence" value="ECO:0007669"/>
    <property type="project" value="TreeGrafter"/>
</dbReference>
<accession>A0A1N6FPC5</accession>
<proteinExistence type="predicted"/>
<dbReference type="Proteomes" id="UP000184693">
    <property type="component" value="Unassembled WGS sequence"/>
</dbReference>
<keyword evidence="6" id="KW-0413">Isomerase</keyword>
<evidence type="ECO:0000256" key="4">
    <source>
        <dbReference type="ARBA" id="ARBA00022785"/>
    </source>
</evidence>
<dbReference type="EMBL" id="FSRM01000001">
    <property type="protein sequence ID" value="SIN97139.1"/>
    <property type="molecule type" value="Genomic_DNA"/>
</dbReference>
<organism evidence="6 7">
    <name type="scientific">Paraburkholderia phenazinium</name>
    <dbReference type="NCBI Taxonomy" id="60549"/>
    <lineage>
        <taxon>Bacteria</taxon>
        <taxon>Pseudomonadati</taxon>
        <taxon>Pseudomonadota</taxon>
        <taxon>Betaproteobacteria</taxon>
        <taxon>Burkholderiales</taxon>
        <taxon>Burkholderiaceae</taxon>
        <taxon>Paraburkholderia</taxon>
    </lineage>
</organism>
<evidence type="ECO:0000313" key="6">
    <source>
        <dbReference type="EMBL" id="SIN97139.1"/>
    </source>
</evidence>
<dbReference type="PANTHER" id="PTHR30307">
    <property type="entry name" value="S-ADENOSYLMETHIONINE:TRNA RIBOSYLTRANSFERASE-ISOMERASE"/>
    <property type="match status" value="1"/>
</dbReference>
<dbReference type="AlphaFoldDB" id="A0A1N6FPC5"/>
<dbReference type="PANTHER" id="PTHR30307:SF0">
    <property type="entry name" value="S-ADENOSYLMETHIONINE:TRNA RIBOSYLTRANSFERASE-ISOMERASE"/>
    <property type="match status" value="1"/>
</dbReference>
<dbReference type="SUPFAM" id="SSF111337">
    <property type="entry name" value="QueA-like"/>
    <property type="match status" value="1"/>
</dbReference>
<protein>
    <submittedName>
        <fullName evidence="6">S-adenosylmethionine:tRNA ribosyltransferase-isomerase</fullName>
    </submittedName>
</protein>
<feature type="region of interest" description="Disordered" evidence="5">
    <location>
        <begin position="360"/>
        <end position="444"/>
    </location>
</feature>
<dbReference type="InterPro" id="IPR042119">
    <property type="entry name" value="QueA_dom2"/>
</dbReference>
<gene>
    <name evidence="6" type="ORF">SAMN05444168_1748</name>
</gene>
<keyword evidence="3" id="KW-0949">S-adenosyl-L-methionine</keyword>
<feature type="compositionally biased region" description="Basic and acidic residues" evidence="5">
    <location>
        <begin position="414"/>
        <end position="444"/>
    </location>
</feature>
<dbReference type="InterPro" id="IPR003699">
    <property type="entry name" value="QueA"/>
</dbReference>
<sequence>MTMRAATLPVQRPHDARLLVVDRHGHIEHRPRHAFVELLRPGDCVIANDAATLPASLHGIHRRSGAVIEIRLAGRASLDPQDVKRFTAVVFGGGDFHTPTEARAAPPLLAPGDRLSFGKLEATIVRMLDHPRLVELQFHADAAHIWETLAQQGKPVQYAHLHEALALWDVWTPIAAQPVAFEPPSAGFVLDWRSIDALQVRGIPFATLTHAAGLSSTGDAALDQRLPLDEPYRIPAATAALIAATRAQKGRVVAIGTTVVRALEHAASSNGVVHAGDGVATQRIGPQTQLHAVDVIVSGTHEPDTSHYALLRAFTDTLTLQGVTDELEAHRYRTHEFGDSVWIERRACVVRDARMRPVDPRERERCPAPGIGLADSHRKDSAMPAVPSSRPNRAGPTLRNVRTVSDELAPVAHSPDKETSHDTRNHPADHPDPAADWRPAKLAV</sequence>
<name>A0A1N6FPC5_9BURK</name>
<evidence type="ECO:0000256" key="1">
    <source>
        <dbReference type="ARBA" id="ARBA00022490"/>
    </source>
</evidence>
<evidence type="ECO:0000256" key="3">
    <source>
        <dbReference type="ARBA" id="ARBA00022691"/>
    </source>
</evidence>
<dbReference type="Gene3D" id="2.40.10.240">
    <property type="entry name" value="QueA-like"/>
    <property type="match status" value="1"/>
</dbReference>